<reference evidence="1 2" key="1">
    <citation type="submission" date="2018-09" db="EMBL/GenBank/DDBJ databases">
        <title>Isolation, diversity and antifungal activity of actinobacteria from wheat.</title>
        <authorList>
            <person name="Han C."/>
        </authorList>
    </citation>
    <scope>NUCLEOTIDE SEQUENCE [LARGE SCALE GENOMIC DNA]</scope>
    <source>
        <strain evidence="1 2">NEAU-YY265</strain>
    </source>
</reference>
<comment type="caution">
    <text evidence="1">The sequence shown here is derived from an EMBL/GenBank/DDBJ whole genome shotgun (WGS) entry which is preliminary data.</text>
</comment>
<sequence length="67" mass="6650">ATAALGEVGAPGGGMHAGAGLFDGVRYGGAAATEDDDRLLRDLDDAVAAARPRPEHAGETPVLAVPR</sequence>
<gene>
    <name evidence="1" type="ORF">DY240_22620</name>
</gene>
<evidence type="ECO:0000313" key="1">
    <source>
        <dbReference type="EMBL" id="RIQ16893.1"/>
    </source>
</evidence>
<evidence type="ECO:0008006" key="3">
    <source>
        <dbReference type="Google" id="ProtNLM"/>
    </source>
</evidence>
<dbReference type="EMBL" id="QUAL01000228">
    <property type="protein sequence ID" value="RIQ16893.1"/>
    <property type="molecule type" value="Genomic_DNA"/>
</dbReference>
<keyword evidence="2" id="KW-1185">Reference proteome</keyword>
<feature type="non-terminal residue" evidence="1">
    <location>
        <position position="1"/>
    </location>
</feature>
<protein>
    <recommendedName>
        <fullName evidence="3">DUF4129 domain-containing protein</fullName>
    </recommendedName>
</protein>
<dbReference type="AlphaFoldDB" id="A0A418KKN9"/>
<name>A0A418KKN9_9ACTN</name>
<proteinExistence type="predicted"/>
<evidence type="ECO:0000313" key="2">
    <source>
        <dbReference type="Proteomes" id="UP000284057"/>
    </source>
</evidence>
<dbReference type="Proteomes" id="UP000284057">
    <property type="component" value="Unassembled WGS sequence"/>
</dbReference>
<accession>A0A418KKN9</accession>
<organism evidence="1 2">
    <name type="scientific">Jiangella rhizosphaerae</name>
    <dbReference type="NCBI Taxonomy" id="2293569"/>
    <lineage>
        <taxon>Bacteria</taxon>
        <taxon>Bacillati</taxon>
        <taxon>Actinomycetota</taxon>
        <taxon>Actinomycetes</taxon>
        <taxon>Jiangellales</taxon>
        <taxon>Jiangellaceae</taxon>
        <taxon>Jiangella</taxon>
    </lineage>
</organism>